<keyword evidence="3" id="KW-1185">Reference proteome</keyword>
<proteinExistence type="predicted"/>
<dbReference type="Gene3D" id="3.40.50.720">
    <property type="entry name" value="NAD(P)-binding Rossmann-like Domain"/>
    <property type="match status" value="1"/>
</dbReference>
<evidence type="ECO:0000313" key="2">
    <source>
        <dbReference type="EMBL" id="VVC76615.1"/>
    </source>
</evidence>
<dbReference type="InterPro" id="IPR023181">
    <property type="entry name" value="Homospermid_syn-like_C"/>
</dbReference>
<feature type="domain" description="Saccharopine dehydrogenase NADP binding" evidence="1">
    <location>
        <begin position="10"/>
        <end position="101"/>
    </location>
</feature>
<evidence type="ECO:0000313" key="3">
    <source>
        <dbReference type="Proteomes" id="UP000324194"/>
    </source>
</evidence>
<dbReference type="EMBL" id="LR699119">
    <property type="protein sequence ID" value="VVC76615.1"/>
    <property type="molecule type" value="Genomic_DNA"/>
</dbReference>
<dbReference type="KEGG" id="asip:AQUSIP_19380"/>
<dbReference type="InterPro" id="IPR005097">
    <property type="entry name" value="Sacchrp_dh_NADP-bd"/>
</dbReference>
<protein>
    <submittedName>
        <fullName evidence="2">Homospermidine synthase</fullName>
    </submittedName>
</protein>
<dbReference type="Pfam" id="PF03435">
    <property type="entry name" value="Sacchrp_dh_NADP"/>
    <property type="match status" value="1"/>
</dbReference>
<dbReference type="Proteomes" id="UP000324194">
    <property type="component" value="Chromosome 1"/>
</dbReference>
<reference evidence="2 3" key="1">
    <citation type="submission" date="2019-08" db="EMBL/GenBank/DDBJ databases">
        <authorList>
            <person name="Guy L."/>
        </authorList>
    </citation>
    <scope>NUCLEOTIDE SEQUENCE [LARGE SCALE GENOMIC DNA]</scope>
    <source>
        <strain evidence="2 3">SGT-108</strain>
    </source>
</reference>
<organism evidence="2 3">
    <name type="scientific">Aquicella siphonis</name>
    <dbReference type="NCBI Taxonomy" id="254247"/>
    <lineage>
        <taxon>Bacteria</taxon>
        <taxon>Pseudomonadati</taxon>
        <taxon>Pseudomonadota</taxon>
        <taxon>Gammaproteobacteria</taxon>
        <taxon>Legionellales</taxon>
        <taxon>Coxiellaceae</taxon>
        <taxon>Aquicella</taxon>
    </lineage>
</organism>
<name>A0A5E4PJ62_9COXI</name>
<evidence type="ECO:0000259" key="1">
    <source>
        <dbReference type="Pfam" id="PF03435"/>
    </source>
</evidence>
<gene>
    <name evidence="2" type="primary">hss_2</name>
    <name evidence="2" type="ORF">AQUSIP_19380</name>
</gene>
<accession>A0A5E4PJ62</accession>
<sequence length="434" mass="49262">MSVANKIDYVLIGYGIVGAGVLHYLNGNIVVIDKTRKDIPLSPRRNILFIEQAISDSNYRDLLAAHSHPGTIVIETAVETDTRALSSWCHRNGRHFINTVGDAWLPETLRLTNHYQNIDGIMNVYIDRLIPALTDNGPTCLLTHGANPGMVNHYLNAAIQELAAARQQSFAQIVDQIQEIHILEKDTLMFKKNFVPESHIFYNTWNILEFFLESIAHTDYPDHNGIKAYQNAKSRLVVLDHTAIHGRIVSHEETFSMRHYLASQYNKTCKIQFLYECSPIGELSRTKWKFGESYQAKCATDELDHEHGFDLVGTLVVLRDQSNWFCGYSMEQSEALHAYPHTNATAWYVSASVLAAIDWLKDNPGRGLVFPEMTGADDSLRIIEHFRKHCSGMNYFSTPVRNLFISDEYDSYECVNLKKQAMTRGKSTPETVTS</sequence>
<dbReference type="Gene3D" id="3.30.360.30">
    <property type="entry name" value="homospermidine synthase like"/>
    <property type="match status" value="1"/>
</dbReference>
<dbReference type="AlphaFoldDB" id="A0A5E4PJ62"/>
<dbReference type="RefSeq" id="WP_172622812.1">
    <property type="nucleotide sequence ID" value="NZ_LR699119.1"/>
</dbReference>